<evidence type="ECO:0000313" key="1">
    <source>
        <dbReference type="EMBL" id="KAJ9659964.1"/>
    </source>
</evidence>
<keyword evidence="2" id="KW-1185">Reference proteome</keyword>
<dbReference type="EMBL" id="JAPDRQ010000035">
    <property type="protein sequence ID" value="KAJ9659964.1"/>
    <property type="molecule type" value="Genomic_DNA"/>
</dbReference>
<protein>
    <submittedName>
        <fullName evidence="1">Uncharacterized protein</fullName>
    </submittedName>
</protein>
<name>A0ACC3AD20_9EURO</name>
<sequence length="298" mass="33117">MCMGSGCGVLYNEGITTEDLKCPCGYEYWDIFQERFVPFRQQSFDGTGRAMPLKNHEEKIKTEKESSEFESSMRAQFITHCISCGIKRRLDNAETDAGFDEQNFLRAMCELLEIAKGDFESRGRSGITHTARASVPVRTRGGTDPRTMLDAGEQHSRFPDPLPPLRSLAGVAQSPVRKKNARDDAHEEMQTSTTQQRTRTNIQGQHDASRNVSADLAKGAQVTTRDTDKAVVRSRHTEAPDYEAGPKYSSEGRGSVRHSRTRGEDSDDGNDSDSDEGAEDIESSTLRKDITGNNDRGK</sequence>
<dbReference type="Proteomes" id="UP001172386">
    <property type="component" value="Unassembled WGS sequence"/>
</dbReference>
<evidence type="ECO:0000313" key="2">
    <source>
        <dbReference type="Proteomes" id="UP001172386"/>
    </source>
</evidence>
<organism evidence="1 2">
    <name type="scientific">Neophaeococcomyces mojaviensis</name>
    <dbReference type="NCBI Taxonomy" id="3383035"/>
    <lineage>
        <taxon>Eukaryota</taxon>
        <taxon>Fungi</taxon>
        <taxon>Dikarya</taxon>
        <taxon>Ascomycota</taxon>
        <taxon>Pezizomycotina</taxon>
        <taxon>Eurotiomycetes</taxon>
        <taxon>Chaetothyriomycetidae</taxon>
        <taxon>Chaetothyriales</taxon>
        <taxon>Chaetothyriales incertae sedis</taxon>
        <taxon>Neophaeococcomyces</taxon>
    </lineage>
</organism>
<gene>
    <name evidence="1" type="ORF">H2198_002854</name>
</gene>
<proteinExistence type="predicted"/>
<accession>A0ACC3AD20</accession>
<reference evidence="1" key="1">
    <citation type="submission" date="2022-10" db="EMBL/GenBank/DDBJ databases">
        <title>Culturing micro-colonial fungi from biological soil crusts in the Mojave desert and describing Neophaeococcomyces mojavensis, and introducing the new genera and species Taxawa tesnikishii.</title>
        <authorList>
            <person name="Kurbessoian T."/>
            <person name="Stajich J.E."/>
        </authorList>
    </citation>
    <scope>NUCLEOTIDE SEQUENCE</scope>
    <source>
        <strain evidence="1">JES_112</strain>
    </source>
</reference>
<comment type="caution">
    <text evidence="1">The sequence shown here is derived from an EMBL/GenBank/DDBJ whole genome shotgun (WGS) entry which is preliminary data.</text>
</comment>